<reference evidence="1 2" key="2">
    <citation type="journal article" date="2021" name="Syst. Appl. Microbiol.">
        <title>Phylogenetic classification of ten novel species belonging to the genus Bifidobacterium comprising B. phasiani sp. nov., B. pongonis sp. nov., B. saguinibicoloris sp. nov., B. colobi sp. nov., B. simiiventris sp. nov., B. santillanense sp. nov., B. miconis sp. nov., B. amazonense sp. nov., B. pluvialisilvae sp. nov., and B. miconisargentati sp. nov.</title>
        <authorList>
            <person name="Lugli G.A."/>
            <person name="Calvete-Torre I."/>
            <person name="Alessandri G."/>
            <person name="Milani C."/>
            <person name="Turroni F."/>
            <person name="Laiolo P."/>
            <person name="Ossiprandi M.C."/>
            <person name="Margolles A."/>
            <person name="Ruiz L."/>
            <person name="Ventura M."/>
        </authorList>
    </citation>
    <scope>NUCLEOTIDE SEQUENCE [LARGE SCALE GENOMIC DNA]</scope>
    <source>
        <strain evidence="1 2">MA1</strain>
    </source>
</reference>
<proteinExistence type="predicted"/>
<comment type="caution">
    <text evidence="1">The sequence shown here is derived from an EMBL/GenBank/DDBJ whole genome shotgun (WGS) entry which is preliminary data.</text>
</comment>
<organism evidence="1 2">
    <name type="scientific">Bifidobacterium amazonense</name>
    <dbReference type="NCBI Taxonomy" id="2809027"/>
    <lineage>
        <taxon>Bacteria</taxon>
        <taxon>Bacillati</taxon>
        <taxon>Actinomycetota</taxon>
        <taxon>Actinomycetes</taxon>
        <taxon>Bifidobacteriales</taxon>
        <taxon>Bifidobacteriaceae</taxon>
        <taxon>Bifidobacterium</taxon>
    </lineage>
</organism>
<dbReference type="RefSeq" id="WP_241512816.1">
    <property type="nucleotide sequence ID" value="NZ_JAFEJT020000004.1"/>
</dbReference>
<gene>
    <name evidence="1" type="ORF">JS533_001595</name>
</gene>
<evidence type="ECO:0000313" key="2">
    <source>
        <dbReference type="Proteomes" id="UP000710815"/>
    </source>
</evidence>
<dbReference type="EMBL" id="JAFEJT020000004">
    <property type="protein sequence ID" value="MCH9274983.1"/>
    <property type="molecule type" value="Genomic_DNA"/>
</dbReference>
<name>A0ABS9VSC8_9BIFI</name>
<evidence type="ECO:0000313" key="1">
    <source>
        <dbReference type="EMBL" id="MCH9274983.1"/>
    </source>
</evidence>
<keyword evidence="2" id="KW-1185">Reference proteome</keyword>
<sequence length="101" mass="11464">MSIILQELEERYPTPDQGERPVMCTRSERCRYSRTAYMAGAVRQPTELEIDAAALAIYTGTTDMDPKEVASLWPDMNPVTRAQYQRLARLAIMAARTRALL</sequence>
<accession>A0ABS9VSC8</accession>
<protein>
    <submittedName>
        <fullName evidence="1">Uncharacterized protein</fullName>
    </submittedName>
</protein>
<reference evidence="1 2" key="1">
    <citation type="journal article" date="2021" name="Environ. Microbiol.">
        <title>Genetic insights into the dark matter of the mammalian gut microbiota through targeted genome reconstruction.</title>
        <authorList>
            <person name="Lugli G.A."/>
            <person name="Alessandri G."/>
            <person name="Milani C."/>
            <person name="Viappiani A."/>
            <person name="Fontana F."/>
            <person name="Tarracchini C."/>
            <person name="Mancabelli L."/>
            <person name="Argentini C."/>
            <person name="Ruiz L."/>
            <person name="Margolles A."/>
            <person name="van Sinderen D."/>
            <person name="Turroni F."/>
            <person name="Ventura M."/>
        </authorList>
    </citation>
    <scope>NUCLEOTIDE SEQUENCE [LARGE SCALE GENOMIC DNA]</scope>
    <source>
        <strain evidence="1 2">MA1</strain>
    </source>
</reference>
<dbReference type="Proteomes" id="UP000710815">
    <property type="component" value="Unassembled WGS sequence"/>
</dbReference>